<keyword evidence="8" id="KW-1185">Reference proteome</keyword>
<feature type="domain" description="PIN" evidence="6">
    <location>
        <begin position="11"/>
        <end position="136"/>
    </location>
</feature>
<keyword evidence="5" id="KW-0800">Toxin</keyword>
<evidence type="ECO:0000256" key="4">
    <source>
        <dbReference type="ARBA" id="ARBA00022801"/>
    </source>
</evidence>
<organism evidence="7 8">
    <name type="scientific">Oleomonas cavernae</name>
    <dbReference type="NCBI Taxonomy" id="2320859"/>
    <lineage>
        <taxon>Bacteria</taxon>
        <taxon>Pseudomonadati</taxon>
        <taxon>Pseudomonadota</taxon>
        <taxon>Alphaproteobacteria</taxon>
        <taxon>Acetobacterales</taxon>
        <taxon>Acetobacteraceae</taxon>
        <taxon>Oleomonas</taxon>
    </lineage>
</organism>
<dbReference type="EC" id="3.1.-.-" evidence="5"/>
<dbReference type="GO" id="GO:0004540">
    <property type="term" value="F:RNA nuclease activity"/>
    <property type="evidence" value="ECO:0007669"/>
    <property type="project" value="InterPro"/>
</dbReference>
<name>A0A418WGV8_9PROT</name>
<comment type="caution">
    <text evidence="7">The sequence shown here is derived from an EMBL/GenBank/DDBJ whole genome shotgun (WGS) entry which is preliminary data.</text>
</comment>
<evidence type="ECO:0000313" key="7">
    <source>
        <dbReference type="EMBL" id="RJF89099.1"/>
    </source>
</evidence>
<dbReference type="InterPro" id="IPR022907">
    <property type="entry name" value="VapC_family"/>
</dbReference>
<dbReference type="Gene3D" id="3.40.50.1010">
    <property type="entry name" value="5'-nuclease"/>
    <property type="match status" value="1"/>
</dbReference>
<comment type="cofactor">
    <cofactor evidence="5">
        <name>Mg(2+)</name>
        <dbReference type="ChEBI" id="CHEBI:18420"/>
    </cofactor>
</comment>
<feature type="binding site" evidence="5">
    <location>
        <position position="113"/>
    </location>
    <ligand>
        <name>Mg(2+)</name>
        <dbReference type="ChEBI" id="CHEBI:18420"/>
    </ligand>
</feature>
<dbReference type="RefSeq" id="WP_119780313.1">
    <property type="nucleotide sequence ID" value="NZ_QYUK01000011.1"/>
</dbReference>
<protein>
    <recommendedName>
        <fullName evidence="5">Ribonuclease VapC</fullName>
        <shortName evidence="5">RNase VapC</shortName>
        <ecNumber evidence="5">3.1.-.-</ecNumber>
    </recommendedName>
    <alternativeName>
        <fullName evidence="5">Toxin VapC</fullName>
    </alternativeName>
</protein>
<evidence type="ECO:0000256" key="1">
    <source>
        <dbReference type="ARBA" id="ARBA00022649"/>
    </source>
</evidence>
<dbReference type="Pfam" id="PF01850">
    <property type="entry name" value="PIN"/>
    <property type="match status" value="1"/>
</dbReference>
<comment type="similarity">
    <text evidence="5">Belongs to the PINc/VapC protein family.</text>
</comment>
<reference evidence="7 8" key="1">
    <citation type="submission" date="2018-09" db="EMBL/GenBank/DDBJ databases">
        <authorList>
            <person name="Zhu H."/>
        </authorList>
    </citation>
    <scope>NUCLEOTIDE SEQUENCE [LARGE SCALE GENOMIC DNA]</scope>
    <source>
        <strain evidence="7 8">K1W22B-8</strain>
    </source>
</reference>
<evidence type="ECO:0000256" key="3">
    <source>
        <dbReference type="ARBA" id="ARBA00022723"/>
    </source>
</evidence>
<evidence type="ECO:0000256" key="2">
    <source>
        <dbReference type="ARBA" id="ARBA00022722"/>
    </source>
</evidence>
<keyword evidence="1 5" id="KW-1277">Toxin-antitoxin system</keyword>
<accession>A0A418WGV8</accession>
<dbReference type="InterPro" id="IPR029060">
    <property type="entry name" value="PIN-like_dom_sf"/>
</dbReference>
<dbReference type="AlphaFoldDB" id="A0A418WGV8"/>
<dbReference type="SUPFAM" id="SSF88723">
    <property type="entry name" value="PIN domain-like"/>
    <property type="match status" value="1"/>
</dbReference>
<evidence type="ECO:0000259" key="6">
    <source>
        <dbReference type="Pfam" id="PF01850"/>
    </source>
</evidence>
<gene>
    <name evidence="5" type="primary">vapC</name>
    <name evidence="7" type="ORF">D3874_20715</name>
</gene>
<dbReference type="GO" id="GO:0000287">
    <property type="term" value="F:magnesium ion binding"/>
    <property type="evidence" value="ECO:0007669"/>
    <property type="project" value="UniProtKB-UniRule"/>
</dbReference>
<dbReference type="NCBIfam" id="TIGR00028">
    <property type="entry name" value="Mtu_PIN_fam"/>
    <property type="match status" value="1"/>
</dbReference>
<comment type="function">
    <text evidence="5">Toxic component of a toxin-antitoxin (TA) system. An RNase.</text>
</comment>
<feature type="binding site" evidence="5">
    <location>
        <position position="13"/>
    </location>
    <ligand>
        <name>Mg(2+)</name>
        <dbReference type="ChEBI" id="CHEBI:18420"/>
    </ligand>
</feature>
<dbReference type="HAMAP" id="MF_00265">
    <property type="entry name" value="VapC_Nob1"/>
    <property type="match status" value="1"/>
</dbReference>
<dbReference type="EMBL" id="QYUK01000011">
    <property type="protein sequence ID" value="RJF89099.1"/>
    <property type="molecule type" value="Genomic_DNA"/>
</dbReference>
<keyword evidence="2 5" id="KW-0540">Nuclease</keyword>
<evidence type="ECO:0000313" key="8">
    <source>
        <dbReference type="Proteomes" id="UP000284605"/>
    </source>
</evidence>
<evidence type="ECO:0000256" key="5">
    <source>
        <dbReference type="HAMAP-Rule" id="MF_00265"/>
    </source>
</evidence>
<proteinExistence type="inferred from homology"/>
<dbReference type="GO" id="GO:0045926">
    <property type="term" value="P:negative regulation of growth"/>
    <property type="evidence" value="ECO:0007669"/>
    <property type="project" value="UniProtKB-ARBA"/>
</dbReference>
<dbReference type="OrthoDB" id="333798at2"/>
<dbReference type="GO" id="GO:0090729">
    <property type="term" value="F:toxin activity"/>
    <property type="evidence" value="ECO:0007669"/>
    <property type="project" value="UniProtKB-KW"/>
</dbReference>
<dbReference type="InterPro" id="IPR006226">
    <property type="entry name" value="Mtu_PIN"/>
</dbReference>
<dbReference type="Proteomes" id="UP000284605">
    <property type="component" value="Unassembled WGS sequence"/>
</dbReference>
<dbReference type="GO" id="GO:0016788">
    <property type="term" value="F:hydrolase activity, acting on ester bonds"/>
    <property type="evidence" value="ECO:0007669"/>
    <property type="project" value="InterPro"/>
</dbReference>
<keyword evidence="3 5" id="KW-0479">Metal-binding</keyword>
<sequence>MTQSASSGAALLDANLLIALAWPQHIHHAAAHAWFGSAGKHPWATCALTQLAFLRISSNPKIISGAVSPRNATLHLQRIVSLPNHVFWNCDLAPSALPLFQSVTLSGHRQVTDAYLLALAQHHGGRLATLDKGIAQLLSSALERDQLIDQVTN</sequence>
<keyword evidence="4 5" id="KW-0378">Hydrolase</keyword>
<dbReference type="InterPro" id="IPR002716">
    <property type="entry name" value="PIN_dom"/>
</dbReference>
<keyword evidence="5" id="KW-0460">Magnesium</keyword>